<dbReference type="Pfam" id="PF05099">
    <property type="entry name" value="TerB"/>
    <property type="match status" value="1"/>
</dbReference>
<dbReference type="Gene3D" id="1.10.3680.10">
    <property type="entry name" value="TerB-like"/>
    <property type="match status" value="1"/>
</dbReference>
<evidence type="ECO:0000313" key="2">
    <source>
        <dbReference type="EMBL" id="SVC16881.1"/>
    </source>
</evidence>
<accession>A0A382K2I1</accession>
<protein>
    <recommendedName>
        <fullName evidence="1">Co-chaperone DjlA N-terminal domain-containing protein</fullName>
    </recommendedName>
</protein>
<feature type="domain" description="Co-chaperone DjlA N-terminal" evidence="1">
    <location>
        <begin position="8"/>
        <end position="117"/>
    </location>
</feature>
<proteinExistence type="predicted"/>
<dbReference type="SUPFAM" id="SSF158682">
    <property type="entry name" value="TerB-like"/>
    <property type="match status" value="1"/>
</dbReference>
<name>A0A382K2I1_9ZZZZ</name>
<dbReference type="EMBL" id="UINC01077090">
    <property type="protein sequence ID" value="SVC16881.1"/>
    <property type="molecule type" value="Genomic_DNA"/>
</dbReference>
<sequence>MGSTIQSVAVLSAYVMMADGREDPEEWEALKPLAENQGFAWDEFKKEVEDSLKSLVQAEDAWTADSIFQSSGYGLNPEKIEILFDDLIDLVLADGAVDFGEIDVLVRVREILRLSETYLVTVFAMKVVAAAKKGKVIVTLNDRDKTPDEILQGIKSETMEELEEAA</sequence>
<organism evidence="2">
    <name type="scientific">marine metagenome</name>
    <dbReference type="NCBI Taxonomy" id="408172"/>
    <lineage>
        <taxon>unclassified sequences</taxon>
        <taxon>metagenomes</taxon>
        <taxon>ecological metagenomes</taxon>
    </lineage>
</organism>
<dbReference type="InterPro" id="IPR007791">
    <property type="entry name" value="DjlA_N"/>
</dbReference>
<reference evidence="2" key="1">
    <citation type="submission" date="2018-05" db="EMBL/GenBank/DDBJ databases">
        <authorList>
            <person name="Lanie J.A."/>
            <person name="Ng W.-L."/>
            <person name="Kazmierczak K.M."/>
            <person name="Andrzejewski T.M."/>
            <person name="Davidsen T.M."/>
            <person name="Wayne K.J."/>
            <person name="Tettelin H."/>
            <person name="Glass J.I."/>
            <person name="Rusch D."/>
            <person name="Podicherti R."/>
            <person name="Tsui H.-C.T."/>
            <person name="Winkler M.E."/>
        </authorList>
    </citation>
    <scope>NUCLEOTIDE SEQUENCE</scope>
</reference>
<dbReference type="InterPro" id="IPR029024">
    <property type="entry name" value="TerB-like"/>
</dbReference>
<dbReference type="CDD" id="cd07177">
    <property type="entry name" value="terB_like"/>
    <property type="match status" value="1"/>
</dbReference>
<evidence type="ECO:0000259" key="1">
    <source>
        <dbReference type="Pfam" id="PF05099"/>
    </source>
</evidence>
<gene>
    <name evidence="2" type="ORF">METZ01_LOCUS269735</name>
</gene>
<dbReference type="AlphaFoldDB" id="A0A382K2I1"/>